<protein>
    <submittedName>
        <fullName evidence="2">Uncharacterized protein</fullName>
    </submittedName>
</protein>
<reference evidence="2" key="1">
    <citation type="journal article" date="2022" name="IScience">
        <title>Evolution of zygomycete secretomes and the origins of terrestrial fungal ecologies.</title>
        <authorList>
            <person name="Chang Y."/>
            <person name="Wang Y."/>
            <person name="Mondo S."/>
            <person name="Ahrendt S."/>
            <person name="Andreopoulos W."/>
            <person name="Barry K."/>
            <person name="Beard J."/>
            <person name="Benny G.L."/>
            <person name="Blankenship S."/>
            <person name="Bonito G."/>
            <person name="Cuomo C."/>
            <person name="Desiro A."/>
            <person name="Gervers K.A."/>
            <person name="Hundley H."/>
            <person name="Kuo A."/>
            <person name="LaButti K."/>
            <person name="Lang B.F."/>
            <person name="Lipzen A."/>
            <person name="O'Donnell K."/>
            <person name="Pangilinan J."/>
            <person name="Reynolds N."/>
            <person name="Sandor L."/>
            <person name="Smith M.E."/>
            <person name="Tsang A."/>
            <person name="Grigoriev I.V."/>
            <person name="Stajich J.E."/>
            <person name="Spatafora J.W."/>
        </authorList>
    </citation>
    <scope>NUCLEOTIDE SEQUENCE</scope>
    <source>
        <strain evidence="2">RSA 2281</strain>
    </source>
</reference>
<reference evidence="2" key="2">
    <citation type="submission" date="2023-02" db="EMBL/GenBank/DDBJ databases">
        <authorList>
            <consortium name="DOE Joint Genome Institute"/>
            <person name="Mondo S.J."/>
            <person name="Chang Y."/>
            <person name="Wang Y."/>
            <person name="Ahrendt S."/>
            <person name="Andreopoulos W."/>
            <person name="Barry K."/>
            <person name="Beard J."/>
            <person name="Benny G.L."/>
            <person name="Blankenship S."/>
            <person name="Bonito G."/>
            <person name="Cuomo C."/>
            <person name="Desiro A."/>
            <person name="Gervers K.A."/>
            <person name="Hundley H."/>
            <person name="Kuo A."/>
            <person name="LaButti K."/>
            <person name="Lang B.F."/>
            <person name="Lipzen A."/>
            <person name="O'Donnell K."/>
            <person name="Pangilinan J."/>
            <person name="Reynolds N."/>
            <person name="Sandor L."/>
            <person name="Smith M.W."/>
            <person name="Tsang A."/>
            <person name="Grigoriev I.V."/>
            <person name="Stajich J.E."/>
            <person name="Spatafora J.W."/>
        </authorList>
    </citation>
    <scope>NUCLEOTIDE SEQUENCE</scope>
    <source>
        <strain evidence="2">RSA 2281</strain>
    </source>
</reference>
<dbReference type="AlphaFoldDB" id="A0AAD5KCU1"/>
<sequence length="212" mass="25124">MNRIASLCFFTSDLHFEKKNLTQRILRNIRATPRNKAFCYMFIWPDMTMIIFIKLAKAGAMYNIHLSLIVYYFADRKHKTQEHIRVMREKDKETSQVAKLRCYFNTKLVSKQLIFYRSYLVSAVAAPLINARAFLLYCCFIVAIYILSWNMHITLGRLETDRWIKNSLNQDEGKSTYHNNNNGGEEMENPNFTCRVSILYLIMHHWNCLQLS</sequence>
<organism evidence="2 3">
    <name type="scientific">Phascolomyces articulosus</name>
    <dbReference type="NCBI Taxonomy" id="60185"/>
    <lineage>
        <taxon>Eukaryota</taxon>
        <taxon>Fungi</taxon>
        <taxon>Fungi incertae sedis</taxon>
        <taxon>Mucoromycota</taxon>
        <taxon>Mucoromycotina</taxon>
        <taxon>Mucoromycetes</taxon>
        <taxon>Mucorales</taxon>
        <taxon>Lichtheimiaceae</taxon>
        <taxon>Phascolomyces</taxon>
    </lineage>
</organism>
<keyword evidence="1" id="KW-0472">Membrane</keyword>
<keyword evidence="1" id="KW-1133">Transmembrane helix</keyword>
<dbReference type="EMBL" id="JAIXMP010000001">
    <property type="protein sequence ID" value="KAI9278876.1"/>
    <property type="molecule type" value="Genomic_DNA"/>
</dbReference>
<comment type="caution">
    <text evidence="2">The sequence shown here is derived from an EMBL/GenBank/DDBJ whole genome shotgun (WGS) entry which is preliminary data.</text>
</comment>
<evidence type="ECO:0000313" key="3">
    <source>
        <dbReference type="Proteomes" id="UP001209540"/>
    </source>
</evidence>
<name>A0AAD5KCU1_9FUNG</name>
<dbReference type="Proteomes" id="UP001209540">
    <property type="component" value="Unassembled WGS sequence"/>
</dbReference>
<keyword evidence="1" id="KW-0812">Transmembrane</keyword>
<proteinExistence type="predicted"/>
<gene>
    <name evidence="2" type="ORF">BDA99DRAFT_531605</name>
</gene>
<evidence type="ECO:0000313" key="2">
    <source>
        <dbReference type="EMBL" id="KAI9278876.1"/>
    </source>
</evidence>
<evidence type="ECO:0000256" key="1">
    <source>
        <dbReference type="SAM" id="Phobius"/>
    </source>
</evidence>
<keyword evidence="3" id="KW-1185">Reference proteome</keyword>
<accession>A0AAD5KCU1</accession>
<feature type="transmembrane region" description="Helical" evidence="1">
    <location>
        <begin position="119"/>
        <end position="147"/>
    </location>
</feature>